<comment type="caution">
    <text evidence="1">The sequence shown here is derived from an EMBL/GenBank/DDBJ whole genome shotgun (WGS) entry which is preliminary data.</text>
</comment>
<dbReference type="EMBL" id="LAZR01004872">
    <property type="protein sequence ID" value="KKN04847.1"/>
    <property type="molecule type" value="Genomic_DNA"/>
</dbReference>
<reference evidence="1" key="1">
    <citation type="journal article" date="2015" name="Nature">
        <title>Complex archaea that bridge the gap between prokaryotes and eukaryotes.</title>
        <authorList>
            <person name="Spang A."/>
            <person name="Saw J.H."/>
            <person name="Jorgensen S.L."/>
            <person name="Zaremba-Niedzwiedzka K."/>
            <person name="Martijn J."/>
            <person name="Lind A.E."/>
            <person name="van Eijk R."/>
            <person name="Schleper C."/>
            <person name="Guy L."/>
            <person name="Ettema T.J."/>
        </authorList>
    </citation>
    <scope>NUCLEOTIDE SEQUENCE</scope>
</reference>
<protein>
    <submittedName>
        <fullName evidence="1">Uncharacterized protein</fullName>
    </submittedName>
</protein>
<gene>
    <name evidence="1" type="ORF">LCGC14_1093420</name>
</gene>
<proteinExistence type="predicted"/>
<accession>A0A0F9MZH7</accession>
<evidence type="ECO:0000313" key="1">
    <source>
        <dbReference type="EMBL" id="KKN04847.1"/>
    </source>
</evidence>
<sequence>MGYIAEVRWNEFPEHKFKTILWRVIEDKIPKDKICHLFNHPEKKVKIGNKIIIHKTKDETLKWAKDYIDANPNTTNWEVVQE</sequence>
<name>A0A0F9MZH7_9ZZZZ</name>
<dbReference type="AlphaFoldDB" id="A0A0F9MZH7"/>
<organism evidence="1">
    <name type="scientific">marine sediment metagenome</name>
    <dbReference type="NCBI Taxonomy" id="412755"/>
    <lineage>
        <taxon>unclassified sequences</taxon>
        <taxon>metagenomes</taxon>
        <taxon>ecological metagenomes</taxon>
    </lineage>
</organism>